<keyword evidence="2" id="KW-0564">Palmitate</keyword>
<dbReference type="AlphaFoldDB" id="D7DPH4"/>
<keyword evidence="2 4" id="KW-0449">Lipoprotein</keyword>
<dbReference type="NCBIfam" id="TIGR01845">
    <property type="entry name" value="outer_NodT"/>
    <property type="match status" value="1"/>
</dbReference>
<dbReference type="Gene3D" id="1.20.1600.10">
    <property type="entry name" value="Outer membrane efflux proteins (OEP)"/>
    <property type="match status" value="1"/>
</dbReference>
<keyword evidence="2" id="KW-1134">Transmembrane beta strand</keyword>
<dbReference type="STRING" id="666681.M301_0834"/>
<sequence length="476" mass="51208" precursor="true">MRALKITKISLLVSVLFISTSFINACSLAPELKTPEVPVAQNYKETAPWMPARPADELSRGPWWKLFADPQLDDLQQKLITNNPDLAAAVAHYKQAQAYSDQLRSGLFPSLTGNANAQRNRQSDNKPLRGSASNSEYSSYTIGVQADYEVDLWQRVSNQVSAGKATAEAAQADLESVRLSLQAQLAENYVILRGLDKQIALLKDTVAANQKSLDLTKARHDGGIAPGLDVARAQTQRDTAQSQVEQALAQRAITEHAIAALVGVSVSSFSIAITTAEIPVPEIPLGVPSDLLQRRPDIAAAQRRVAADNASIGVARAAFFPSLTLSGIIGFQSDTAGNWIAAPNTFWSIGPSLLLNLFDAGKRKAQVKQAEAALDESGARYRSVVLSAFQQVEDNLALLNHYKLAADFQQSAAAAAQKSLDFALSRYRAGAASYLEVATSQALTLQTQRDSLDLNTRQLRASIQLIRALGGGWSGS</sequence>
<evidence type="ECO:0000256" key="2">
    <source>
        <dbReference type="RuleBase" id="RU362097"/>
    </source>
</evidence>
<comment type="similarity">
    <text evidence="1 2">Belongs to the outer membrane factor (OMF) (TC 1.B.17) family.</text>
</comment>
<keyword evidence="2" id="KW-0732">Signal</keyword>
<keyword evidence="5" id="KW-1185">Reference proteome</keyword>
<evidence type="ECO:0000313" key="5">
    <source>
        <dbReference type="Proteomes" id="UP000000383"/>
    </source>
</evidence>
<protein>
    <submittedName>
        <fullName evidence="4">RND efflux system, outer membrane lipoprotein, NodT family</fullName>
    </submittedName>
</protein>
<dbReference type="EMBL" id="CP002056">
    <property type="protein sequence ID" value="ADI29218.1"/>
    <property type="molecule type" value="Genomic_DNA"/>
</dbReference>
<keyword evidence="2" id="KW-0812">Transmembrane</keyword>
<dbReference type="InterPro" id="IPR010131">
    <property type="entry name" value="MdtP/NodT-like"/>
</dbReference>
<feature type="signal peptide" evidence="2">
    <location>
        <begin position="1"/>
        <end position="25"/>
    </location>
</feature>
<dbReference type="OrthoDB" id="9770517at2"/>
<dbReference type="Proteomes" id="UP000000383">
    <property type="component" value="Chromosome"/>
</dbReference>
<dbReference type="KEGG" id="meh:M301_0834"/>
<dbReference type="RefSeq" id="WP_013147534.1">
    <property type="nucleotide sequence ID" value="NC_014207.1"/>
</dbReference>
<feature type="compositionally biased region" description="Polar residues" evidence="3">
    <location>
        <begin position="111"/>
        <end position="120"/>
    </location>
</feature>
<feature type="chain" id="PRO_5001437933" evidence="2">
    <location>
        <begin position="26"/>
        <end position="476"/>
    </location>
</feature>
<gene>
    <name evidence="4" type="ordered locus">M301_0834</name>
</gene>
<proteinExistence type="inferred from homology"/>
<dbReference type="SUPFAM" id="SSF56954">
    <property type="entry name" value="Outer membrane efflux proteins (OEP)"/>
    <property type="match status" value="1"/>
</dbReference>
<dbReference type="HOGENOM" id="CLU_012817_13_1_4"/>
<dbReference type="InterPro" id="IPR003423">
    <property type="entry name" value="OMP_efflux"/>
</dbReference>
<reference evidence="4 5" key="2">
    <citation type="journal article" date="2011" name="J. Bacteriol.">
        <title>Genomes of three methylotrophs from a single niche uncover genetic and metabolic divergence of Methylophilaceae.</title>
        <authorList>
            <person name="Lapidus A."/>
            <person name="Clum A."/>
            <person name="Labutti K."/>
            <person name="Kaluzhnaya M.G."/>
            <person name="Lim S."/>
            <person name="Beck D.A."/>
            <person name="Glavina Del Rio T."/>
            <person name="Nolan M."/>
            <person name="Mavromatis K."/>
            <person name="Huntemann M."/>
            <person name="Lucas S."/>
            <person name="Lidstrom M.E."/>
            <person name="Ivanova N."/>
            <person name="Chistoserdova L."/>
        </authorList>
    </citation>
    <scope>NUCLEOTIDE SEQUENCE [LARGE SCALE GENOMIC DNA]</scope>
    <source>
        <strain evidence="4 5">301</strain>
    </source>
</reference>
<name>D7DPH4_METV0</name>
<accession>D7DPH4</accession>
<dbReference type="GO" id="GO:0005886">
    <property type="term" value="C:plasma membrane"/>
    <property type="evidence" value="ECO:0007669"/>
    <property type="project" value="UniProtKB-SubCell"/>
</dbReference>
<comment type="subcellular location">
    <subcellularLocation>
        <location evidence="2">Cell membrane</location>
        <topology evidence="2">Lipid-anchor</topology>
    </subcellularLocation>
</comment>
<dbReference type="PANTHER" id="PTHR30203:SF33">
    <property type="entry name" value="BLR4455 PROTEIN"/>
    <property type="match status" value="1"/>
</dbReference>
<dbReference type="Gene3D" id="2.20.200.10">
    <property type="entry name" value="Outer membrane efflux proteins (OEP)"/>
    <property type="match status" value="1"/>
</dbReference>
<dbReference type="eggNOG" id="COG1538">
    <property type="taxonomic scope" value="Bacteria"/>
</dbReference>
<dbReference type="GO" id="GO:0015562">
    <property type="term" value="F:efflux transmembrane transporter activity"/>
    <property type="evidence" value="ECO:0007669"/>
    <property type="project" value="InterPro"/>
</dbReference>
<reference evidence="5" key="1">
    <citation type="submission" date="2010-05" db="EMBL/GenBank/DDBJ databases">
        <title>Complete sequence of Methylotenera sp. 301.</title>
        <authorList>
            <person name="Lucas S."/>
            <person name="Copeland A."/>
            <person name="Lapidus A."/>
            <person name="Cheng J.-F."/>
            <person name="Bruce D."/>
            <person name="Goodwin L."/>
            <person name="Pitluck S."/>
            <person name="Clum A."/>
            <person name="Land M."/>
            <person name="Hauser L."/>
            <person name="Kyrpides N."/>
            <person name="Ivanova N."/>
            <person name="Chistoservova L."/>
            <person name="Kalyuzhnaya M."/>
            <person name="Woyke T."/>
        </authorList>
    </citation>
    <scope>NUCLEOTIDE SEQUENCE [LARGE SCALE GENOMIC DNA]</scope>
    <source>
        <strain evidence="5">301</strain>
    </source>
</reference>
<feature type="region of interest" description="Disordered" evidence="3">
    <location>
        <begin position="110"/>
        <end position="135"/>
    </location>
</feature>
<keyword evidence="2" id="KW-0472">Membrane</keyword>
<evidence type="ECO:0000313" key="4">
    <source>
        <dbReference type="EMBL" id="ADI29218.1"/>
    </source>
</evidence>
<dbReference type="PANTHER" id="PTHR30203">
    <property type="entry name" value="OUTER MEMBRANE CATION EFFLUX PROTEIN"/>
    <property type="match status" value="1"/>
</dbReference>
<evidence type="ECO:0000256" key="1">
    <source>
        <dbReference type="ARBA" id="ARBA00007613"/>
    </source>
</evidence>
<organism evidence="4 5">
    <name type="scientific">Methylotenera versatilis (strain 301)</name>
    <dbReference type="NCBI Taxonomy" id="666681"/>
    <lineage>
        <taxon>Bacteria</taxon>
        <taxon>Pseudomonadati</taxon>
        <taxon>Pseudomonadota</taxon>
        <taxon>Betaproteobacteria</taxon>
        <taxon>Nitrosomonadales</taxon>
        <taxon>Methylophilaceae</taxon>
        <taxon>Methylotenera</taxon>
    </lineage>
</organism>
<dbReference type="Pfam" id="PF02321">
    <property type="entry name" value="OEP"/>
    <property type="match status" value="2"/>
</dbReference>
<evidence type="ECO:0000256" key="3">
    <source>
        <dbReference type="SAM" id="MobiDB-lite"/>
    </source>
</evidence>